<dbReference type="PANTHER" id="PTHR33269">
    <property type="entry name" value="NADH-UBIQUINONE OXIDOREDUCTASE CHAIN 6"/>
    <property type="match status" value="1"/>
</dbReference>
<keyword evidence="2" id="KW-0812">Transmembrane</keyword>
<dbReference type="Gene3D" id="1.20.120.1200">
    <property type="entry name" value="NADH-ubiquinone/plastoquinone oxidoreductase chain 6, subunit NuoJ"/>
    <property type="match status" value="1"/>
</dbReference>
<dbReference type="EMBL" id="CXSU01000011">
    <property type="protein sequence ID" value="CTQ49642.1"/>
    <property type="molecule type" value="Genomic_DNA"/>
</dbReference>
<evidence type="ECO:0000256" key="2">
    <source>
        <dbReference type="RuleBase" id="RU004429"/>
    </source>
</evidence>
<keyword evidence="2" id="KW-1133">Transmembrane helix</keyword>
<feature type="transmembrane region" description="Helical" evidence="2">
    <location>
        <begin position="32"/>
        <end position="51"/>
    </location>
</feature>
<evidence type="ECO:0000313" key="4">
    <source>
        <dbReference type="Proteomes" id="UP000049222"/>
    </source>
</evidence>
<keyword evidence="2" id="KW-0472">Membrane</keyword>
<feature type="transmembrane region" description="Helical" evidence="2">
    <location>
        <begin position="57"/>
        <end position="79"/>
    </location>
</feature>
<protein>
    <recommendedName>
        <fullName evidence="2">NADH-quinone oxidoreductase subunit J</fullName>
        <ecNumber evidence="2">7.1.1.-</ecNumber>
    </recommendedName>
</protein>
<comment type="similarity">
    <text evidence="1 2">Belongs to the complex I subunit 6 family.</text>
</comment>
<keyword evidence="2" id="KW-1003">Cell membrane</keyword>
<proteinExistence type="inferred from homology"/>
<dbReference type="GO" id="GO:0008137">
    <property type="term" value="F:NADH dehydrogenase (ubiquinone) activity"/>
    <property type="evidence" value="ECO:0007669"/>
    <property type="project" value="UniProtKB-UniRule"/>
</dbReference>
<organism evidence="3 4">
    <name type="scientific">Jannaschia donghaensis</name>
    <dbReference type="NCBI Taxonomy" id="420998"/>
    <lineage>
        <taxon>Bacteria</taxon>
        <taxon>Pseudomonadati</taxon>
        <taxon>Pseudomonadota</taxon>
        <taxon>Alphaproteobacteria</taxon>
        <taxon>Rhodobacterales</taxon>
        <taxon>Roseobacteraceae</taxon>
        <taxon>Jannaschia</taxon>
    </lineage>
</organism>
<dbReference type="InterPro" id="IPR001457">
    <property type="entry name" value="NADH_UbQ/plastoQ_OxRdtase_su6"/>
</dbReference>
<evidence type="ECO:0000256" key="1">
    <source>
        <dbReference type="ARBA" id="ARBA00005698"/>
    </source>
</evidence>
<comment type="catalytic activity">
    <reaction evidence="2">
        <text>a quinone + NADH + 5 H(+)(in) = a quinol + NAD(+) + 4 H(+)(out)</text>
        <dbReference type="Rhea" id="RHEA:57888"/>
        <dbReference type="ChEBI" id="CHEBI:15378"/>
        <dbReference type="ChEBI" id="CHEBI:24646"/>
        <dbReference type="ChEBI" id="CHEBI:57540"/>
        <dbReference type="ChEBI" id="CHEBI:57945"/>
        <dbReference type="ChEBI" id="CHEBI:132124"/>
    </reaction>
</comment>
<comment type="subcellular location">
    <subcellularLocation>
        <location evidence="2">Cell membrane</location>
        <topology evidence="2">Multi-pass membrane protein</topology>
    </subcellularLocation>
</comment>
<dbReference type="Pfam" id="PF00499">
    <property type="entry name" value="Oxidored_q3"/>
    <property type="match status" value="1"/>
</dbReference>
<dbReference type="RefSeq" id="WP_055084377.1">
    <property type="nucleotide sequence ID" value="NZ_CXSU01000011.1"/>
</dbReference>
<dbReference type="STRING" id="420998.JDO7802_01656"/>
<dbReference type="OrthoDB" id="9795409at2"/>
<comment type="function">
    <text evidence="2">NDH-1 shuttles electrons from NADH, via FMN and iron-sulfur (Fe-S) centers, to quinones in the respiratory chain. Couples the redox reaction to proton translocation (for every two electrons transferred, four hydrogen ions are translocated across the cytoplasmic membrane), and thus conserves the redox energy in a proton gradient.</text>
</comment>
<evidence type="ECO:0000313" key="3">
    <source>
        <dbReference type="EMBL" id="CTQ49642.1"/>
    </source>
</evidence>
<dbReference type="GO" id="GO:0005886">
    <property type="term" value="C:plasma membrane"/>
    <property type="evidence" value="ECO:0007669"/>
    <property type="project" value="UniProtKB-SubCell"/>
</dbReference>
<gene>
    <name evidence="3" type="primary">nuoJ</name>
    <name evidence="3" type="ORF">JDO7802_01656</name>
</gene>
<keyword evidence="2" id="KW-0520">NAD</keyword>
<feature type="transmembrane region" description="Helical" evidence="2">
    <location>
        <begin position="147"/>
        <end position="170"/>
    </location>
</feature>
<dbReference type="NCBIfam" id="NF005164">
    <property type="entry name" value="PRK06638.1-4"/>
    <property type="match status" value="1"/>
</dbReference>
<keyword evidence="2" id="KW-0874">Quinone</keyword>
<name>A0A0M6YH15_9RHOB</name>
<dbReference type="InterPro" id="IPR042106">
    <property type="entry name" value="Nuo/plastoQ_OxRdtase_6_NuoJ"/>
</dbReference>
<dbReference type="GO" id="GO:0048038">
    <property type="term" value="F:quinone binding"/>
    <property type="evidence" value="ECO:0007669"/>
    <property type="project" value="UniProtKB-UniRule"/>
</dbReference>
<keyword evidence="3" id="KW-0560">Oxidoreductase</keyword>
<keyword evidence="4" id="KW-1185">Reference proteome</keyword>
<feature type="transmembrane region" description="Helical" evidence="2">
    <location>
        <begin position="91"/>
        <end position="113"/>
    </location>
</feature>
<dbReference type="AlphaFoldDB" id="A0A0M6YH15"/>
<accession>A0A0M6YH15</accession>
<dbReference type="EC" id="7.1.1.-" evidence="2"/>
<sequence length="204" mass="22241">MTVLDAAFYLFAIITVTAGLFVVVSRNPVHSVLWLILCFLSTAGLFVLLGAEFVAMLLIIVYVGAVAVLFLFVVMMLDVDFAELKAEMAKYVPLAGLIGVVLLMQLAIAYGVWETAEGVEMAAGLSAIETPPVLNTQALGLILYDEYFVMFQLSGLILLVAMIGAIALTLRHRKDVKRQNVLHQMWRDPATAMDVHDVKPGQGL</sequence>
<dbReference type="Proteomes" id="UP000049222">
    <property type="component" value="Unassembled WGS sequence"/>
</dbReference>
<dbReference type="PANTHER" id="PTHR33269:SF17">
    <property type="entry name" value="NADH-UBIQUINONE OXIDOREDUCTASE CHAIN 6"/>
    <property type="match status" value="1"/>
</dbReference>
<dbReference type="GO" id="GO:0016491">
    <property type="term" value="F:oxidoreductase activity"/>
    <property type="evidence" value="ECO:0007669"/>
    <property type="project" value="UniProtKB-KW"/>
</dbReference>
<reference evidence="3 4" key="1">
    <citation type="submission" date="2015-07" db="EMBL/GenBank/DDBJ databases">
        <authorList>
            <person name="Noorani M."/>
        </authorList>
    </citation>
    <scope>NUCLEOTIDE SEQUENCE [LARGE SCALE GENOMIC DNA]</scope>
    <source>
        <strain evidence="3 4">CECT 7802</strain>
    </source>
</reference>
<feature type="transmembrane region" description="Helical" evidence="2">
    <location>
        <begin position="6"/>
        <end position="25"/>
    </location>
</feature>